<reference evidence="8" key="1">
    <citation type="submission" date="2018-06" db="EMBL/GenBank/DDBJ databases">
        <authorList>
            <person name="Zhirakovskaya E."/>
        </authorList>
    </citation>
    <scope>NUCLEOTIDE SEQUENCE</scope>
</reference>
<dbReference type="EMBL" id="UOEP01000216">
    <property type="protein sequence ID" value="VAW24488.1"/>
    <property type="molecule type" value="Genomic_DNA"/>
</dbReference>
<dbReference type="EC" id="2.7.2.4" evidence="2"/>
<dbReference type="AlphaFoldDB" id="A0A3B0U2I3"/>
<protein>
    <recommendedName>
        <fullName evidence="2">aspartate kinase</fullName>
        <ecNumber evidence="2">2.7.2.4</ecNumber>
    </recommendedName>
</protein>
<dbReference type="Pfam" id="PF00696">
    <property type="entry name" value="AA_kinase"/>
    <property type="match status" value="1"/>
</dbReference>
<evidence type="ECO:0000256" key="3">
    <source>
        <dbReference type="ARBA" id="ARBA00022741"/>
    </source>
</evidence>
<sequence length="448" mass="49023">MSDCVIRFGGSYCSNTPFIKGFSEYIKNFEGRSFIVVSAIPDIKSLISDSIANVLQSGDFEEEFEKQLQAFFTKETGGKATVPYLSTTEELVKLLKGIRLIGDYSEALKAEVLSFGEKLSAQILFYRLTKWVDVQLIQPEEIGLKVTPDYGNATYTGVEMEKVNRLNPNGVFLLPGSYGVTPQGKIARAGYAASDYTAAALAALVKAPKLILWGMEKEFFSADPQIVENPLRIKRLTYAEASELAYFDHYSLHPRIVEPLEAKHIPIHIVSAASNNIETLINTETYVAKQIVKSVAYSDDISILSLNGPGVGLKPGILAKVTNCLNDADINIKSVITAQVAINLILSKENGRRALELIRNLGFDSVQNIQFRDNVSLIGIIGHGLQQNFGILAKLLNAVAQNKVNVILSGSGSANLVSYIVVKDTDRDVCIHGIHRAFFNKATGKSNI</sequence>
<dbReference type="GO" id="GO:0009090">
    <property type="term" value="P:homoserine biosynthetic process"/>
    <property type="evidence" value="ECO:0007669"/>
    <property type="project" value="TreeGrafter"/>
</dbReference>
<dbReference type="Pfam" id="PF22468">
    <property type="entry name" value="ACT_9"/>
    <property type="match status" value="1"/>
</dbReference>
<organism evidence="8">
    <name type="scientific">hydrothermal vent metagenome</name>
    <dbReference type="NCBI Taxonomy" id="652676"/>
    <lineage>
        <taxon>unclassified sequences</taxon>
        <taxon>metagenomes</taxon>
        <taxon>ecological metagenomes</taxon>
    </lineage>
</organism>
<dbReference type="GO" id="GO:0005524">
    <property type="term" value="F:ATP binding"/>
    <property type="evidence" value="ECO:0007669"/>
    <property type="project" value="UniProtKB-KW"/>
</dbReference>
<keyword evidence="4" id="KW-0808">Transferase</keyword>
<dbReference type="InterPro" id="IPR045865">
    <property type="entry name" value="ACT-like_dom_sf"/>
</dbReference>
<evidence type="ECO:0000256" key="1">
    <source>
        <dbReference type="ARBA" id="ARBA00010122"/>
    </source>
</evidence>
<evidence type="ECO:0000259" key="7">
    <source>
        <dbReference type="Pfam" id="PF22468"/>
    </source>
</evidence>
<evidence type="ECO:0000259" key="6">
    <source>
        <dbReference type="Pfam" id="PF00696"/>
    </source>
</evidence>
<dbReference type="InterPro" id="IPR001048">
    <property type="entry name" value="Asp/Glu/Uridylate_kinase"/>
</dbReference>
<evidence type="ECO:0000256" key="4">
    <source>
        <dbReference type="ARBA" id="ARBA00022777"/>
    </source>
</evidence>
<accession>A0A3B0U2I3</accession>
<name>A0A3B0U2I3_9ZZZZ</name>
<dbReference type="PANTHER" id="PTHR21499">
    <property type="entry name" value="ASPARTATE KINASE"/>
    <property type="match status" value="1"/>
</dbReference>
<dbReference type="GO" id="GO:0009089">
    <property type="term" value="P:lysine biosynthetic process via diaminopimelate"/>
    <property type="evidence" value="ECO:0007669"/>
    <property type="project" value="TreeGrafter"/>
</dbReference>
<dbReference type="GO" id="GO:0004072">
    <property type="term" value="F:aspartate kinase activity"/>
    <property type="evidence" value="ECO:0007669"/>
    <property type="project" value="UniProtKB-EC"/>
</dbReference>
<evidence type="ECO:0000313" key="8">
    <source>
        <dbReference type="EMBL" id="VAW24488.1"/>
    </source>
</evidence>
<keyword evidence="5" id="KW-0067">ATP-binding</keyword>
<dbReference type="InterPro" id="IPR054352">
    <property type="entry name" value="ACT_Aspartokinase"/>
</dbReference>
<dbReference type="GO" id="GO:0005829">
    <property type="term" value="C:cytosol"/>
    <property type="evidence" value="ECO:0007669"/>
    <property type="project" value="TreeGrafter"/>
</dbReference>
<proteinExistence type="inferred from homology"/>
<evidence type="ECO:0000256" key="2">
    <source>
        <dbReference type="ARBA" id="ARBA00013059"/>
    </source>
</evidence>
<evidence type="ECO:0000256" key="5">
    <source>
        <dbReference type="ARBA" id="ARBA00022840"/>
    </source>
</evidence>
<dbReference type="InterPro" id="IPR036393">
    <property type="entry name" value="AceGlu_kinase-like_sf"/>
</dbReference>
<dbReference type="SUPFAM" id="SSF55021">
    <property type="entry name" value="ACT-like"/>
    <property type="match status" value="2"/>
</dbReference>
<dbReference type="Gene3D" id="3.40.1160.10">
    <property type="entry name" value="Acetylglutamate kinase-like"/>
    <property type="match status" value="1"/>
</dbReference>
<gene>
    <name evidence="8" type="ORF">MNBD_BACTEROID01-2161</name>
</gene>
<feature type="domain" description="Aspartate/glutamate/uridylate kinase" evidence="6">
    <location>
        <begin position="4"/>
        <end position="271"/>
    </location>
</feature>
<keyword evidence="4" id="KW-0418">Kinase</keyword>
<keyword evidence="3" id="KW-0547">Nucleotide-binding</keyword>
<comment type="similarity">
    <text evidence="1">Belongs to the aspartokinase family.</text>
</comment>
<dbReference type="Gene3D" id="3.30.2130.10">
    <property type="entry name" value="VC0802-like"/>
    <property type="match status" value="1"/>
</dbReference>
<dbReference type="CDD" id="cd04892">
    <property type="entry name" value="ACT_AK-like_2"/>
    <property type="match status" value="1"/>
</dbReference>
<dbReference type="SUPFAM" id="SSF53633">
    <property type="entry name" value="Carbamate kinase-like"/>
    <property type="match status" value="1"/>
</dbReference>
<dbReference type="PANTHER" id="PTHR21499:SF70">
    <property type="entry name" value="ASPARTOKINASE"/>
    <property type="match status" value="1"/>
</dbReference>
<feature type="domain" description="Aspartokinase ACT" evidence="7">
    <location>
        <begin position="379"/>
        <end position="438"/>
    </location>
</feature>